<organism evidence="1 2">
    <name type="scientific">Austropuccinia psidii MF-1</name>
    <dbReference type="NCBI Taxonomy" id="1389203"/>
    <lineage>
        <taxon>Eukaryota</taxon>
        <taxon>Fungi</taxon>
        <taxon>Dikarya</taxon>
        <taxon>Basidiomycota</taxon>
        <taxon>Pucciniomycotina</taxon>
        <taxon>Pucciniomycetes</taxon>
        <taxon>Pucciniales</taxon>
        <taxon>Sphaerophragmiaceae</taxon>
        <taxon>Austropuccinia</taxon>
    </lineage>
</organism>
<dbReference type="AlphaFoldDB" id="A0A9Q3BP08"/>
<dbReference type="EMBL" id="AVOT02001804">
    <property type="protein sequence ID" value="MBW0468240.1"/>
    <property type="molecule type" value="Genomic_DNA"/>
</dbReference>
<comment type="caution">
    <text evidence="1">The sequence shown here is derived from an EMBL/GenBank/DDBJ whole genome shotgun (WGS) entry which is preliminary data.</text>
</comment>
<dbReference type="Proteomes" id="UP000765509">
    <property type="component" value="Unassembled WGS sequence"/>
</dbReference>
<evidence type="ECO:0000313" key="2">
    <source>
        <dbReference type="Proteomes" id="UP000765509"/>
    </source>
</evidence>
<name>A0A9Q3BP08_9BASI</name>
<accession>A0A9Q3BP08</accession>
<gene>
    <name evidence="1" type="ORF">O181_007955</name>
</gene>
<evidence type="ECO:0000313" key="1">
    <source>
        <dbReference type="EMBL" id="MBW0468240.1"/>
    </source>
</evidence>
<reference evidence="1" key="1">
    <citation type="submission" date="2021-03" db="EMBL/GenBank/DDBJ databases">
        <title>Draft genome sequence of rust myrtle Austropuccinia psidii MF-1, a brazilian biotype.</title>
        <authorList>
            <person name="Quecine M.C."/>
            <person name="Pachon D.M.R."/>
            <person name="Bonatelli M.L."/>
            <person name="Correr F.H."/>
            <person name="Franceschini L.M."/>
            <person name="Leite T.F."/>
            <person name="Margarido G.R.A."/>
            <person name="Almeida C.A."/>
            <person name="Ferrarezi J.A."/>
            <person name="Labate C.A."/>
        </authorList>
    </citation>
    <scope>NUCLEOTIDE SEQUENCE</scope>
    <source>
        <strain evidence="1">MF-1</strain>
    </source>
</reference>
<protein>
    <submittedName>
        <fullName evidence="1">Uncharacterized protein</fullName>
    </submittedName>
</protein>
<proteinExistence type="predicted"/>
<keyword evidence="2" id="KW-1185">Reference proteome</keyword>
<sequence>MLVQAPNASHTNPYACTSSQKFKQLHMLGQPPNNSDTSLCRCRLLMLHTQILKLCRFPTIQRTTYACAGFQQFTCKSLCSYRFPTLHMHILLLVQVPDNSDNSLSLGSLLNF</sequence>